<evidence type="ECO:0000313" key="1">
    <source>
        <dbReference type="EMBL" id="SHK91085.1"/>
    </source>
</evidence>
<keyword evidence="2" id="KW-1185">Reference proteome</keyword>
<dbReference type="STRING" id="156994.SAMN04488028_11133"/>
<proteinExistence type="predicted"/>
<sequence>MQQFTDRSVILLSINDEFYLSKFSYIVMLILKIPVAFPERAKLEAPFKELSLAYQVEESPGLVQPMALSGKKSYDGQAGIDTLIAEMQDYYGDDYNCSCAR</sequence>
<dbReference type="Proteomes" id="UP000184474">
    <property type="component" value="Unassembled WGS sequence"/>
</dbReference>
<organism evidence="1 2">
    <name type="scientific">Reichenbachiella agariperforans</name>
    <dbReference type="NCBI Taxonomy" id="156994"/>
    <lineage>
        <taxon>Bacteria</taxon>
        <taxon>Pseudomonadati</taxon>
        <taxon>Bacteroidota</taxon>
        <taxon>Cytophagia</taxon>
        <taxon>Cytophagales</taxon>
        <taxon>Reichenbachiellaceae</taxon>
        <taxon>Reichenbachiella</taxon>
    </lineage>
</organism>
<dbReference type="EMBL" id="FRAA01000011">
    <property type="protein sequence ID" value="SHK91085.1"/>
    <property type="molecule type" value="Genomic_DNA"/>
</dbReference>
<accession>A0A1M6WC66</accession>
<evidence type="ECO:0000313" key="2">
    <source>
        <dbReference type="Proteomes" id="UP000184474"/>
    </source>
</evidence>
<dbReference type="AlphaFoldDB" id="A0A1M6WC66"/>
<reference evidence="2" key="1">
    <citation type="submission" date="2016-11" db="EMBL/GenBank/DDBJ databases">
        <authorList>
            <person name="Varghese N."/>
            <person name="Submissions S."/>
        </authorList>
    </citation>
    <scope>NUCLEOTIDE SEQUENCE [LARGE SCALE GENOMIC DNA]</scope>
    <source>
        <strain evidence="2">DSM 26134</strain>
    </source>
</reference>
<protein>
    <submittedName>
        <fullName evidence="1">Uncharacterized protein</fullName>
    </submittedName>
</protein>
<name>A0A1M6WC66_REIAG</name>
<gene>
    <name evidence="1" type="ORF">SAMN04488028_11133</name>
</gene>